<evidence type="ECO:0000313" key="16">
    <source>
        <dbReference type="Proteomes" id="UP000256977"/>
    </source>
</evidence>
<evidence type="ECO:0000256" key="1">
    <source>
        <dbReference type="ARBA" id="ARBA00003237"/>
    </source>
</evidence>
<evidence type="ECO:0000313" key="15">
    <source>
        <dbReference type="EMBL" id="RED64476.1"/>
    </source>
</evidence>
<evidence type="ECO:0000256" key="4">
    <source>
        <dbReference type="ARBA" id="ARBA00011218"/>
    </source>
</evidence>
<dbReference type="Gene3D" id="3.90.1170.20">
    <property type="entry name" value="Quinolinate phosphoribosyl transferase, N-terminal domain"/>
    <property type="match status" value="1"/>
</dbReference>
<dbReference type="FunFam" id="3.90.1170.20:FF:000001">
    <property type="entry name" value="Nicotinate-nucleotide diphosphorylase (Carboxylating)"/>
    <property type="match status" value="1"/>
</dbReference>
<dbReference type="InterPro" id="IPR027277">
    <property type="entry name" value="NadC/ModD"/>
</dbReference>
<comment type="subunit">
    <text evidence="4">Hexamer formed by 3 homodimers.</text>
</comment>
<dbReference type="GO" id="GO:0004514">
    <property type="term" value="F:nicotinate-nucleotide diphosphorylase (carboxylating) activity"/>
    <property type="evidence" value="ECO:0007669"/>
    <property type="project" value="UniProtKB-EC"/>
</dbReference>
<comment type="pathway">
    <text evidence="2">Cofactor biosynthesis; NAD(+) biosynthesis; nicotinate D-ribonucleotide from quinolinate: step 1/1.</text>
</comment>
<dbReference type="InterPro" id="IPR036068">
    <property type="entry name" value="Nicotinate_pribotase-like_C"/>
</dbReference>
<dbReference type="InterPro" id="IPR004393">
    <property type="entry name" value="NadC"/>
</dbReference>
<dbReference type="PANTHER" id="PTHR32179">
    <property type="entry name" value="NICOTINATE-NUCLEOTIDE PYROPHOSPHORYLASE [CARBOXYLATING]"/>
    <property type="match status" value="1"/>
</dbReference>
<sequence length="299" mass="31431">MFERESDWAVGGPAVEAVKGQLRAWLSEDIGSGDVTTMATVPAGHQSKGIIHAKQAGVLAGIPLARLVFETVDPTLKFEALATDGAQVERGTVLAVVEGSSHSILTGERLALNLLQRLSGIATKTSEYVAGAQGTSVRVADTRKTTPGHRTLEKYAVRVGGGSNHRFGLYDAVMIKDNHIKAAGGITAAIQRAKARIPHTMMIEAEAESLEQAEEAARAGAHIVMLDNMGTSAMTETVKVIREIAPHVVLEASGGITPERVAEIARCGVDVISVGSLTHSFQALDISLDLNEKKTGGAL</sequence>
<evidence type="ECO:0000256" key="8">
    <source>
        <dbReference type="ARBA" id="ARBA00022679"/>
    </source>
</evidence>
<protein>
    <recommendedName>
        <fullName evidence="11">Probable nicotinate-nucleotide pyrophosphorylase [carboxylating]</fullName>
        <ecNumber evidence="5">2.4.2.19</ecNumber>
    </recommendedName>
    <alternativeName>
        <fullName evidence="9">Quinolinate phosphoribosyltransferase [decarboxylating]</fullName>
    </alternativeName>
</protein>
<dbReference type="EMBL" id="QRDZ01000022">
    <property type="protein sequence ID" value="RED64476.1"/>
    <property type="molecule type" value="Genomic_DNA"/>
</dbReference>
<evidence type="ECO:0000256" key="11">
    <source>
        <dbReference type="ARBA" id="ARBA00069173"/>
    </source>
</evidence>
<dbReference type="CDD" id="cd01572">
    <property type="entry name" value="QPRTase"/>
    <property type="match status" value="1"/>
</dbReference>
<dbReference type="InterPro" id="IPR037128">
    <property type="entry name" value="Quinolinate_PRibosylTase_N_sf"/>
</dbReference>
<organism evidence="15 16">
    <name type="scientific">Cohnella phaseoli</name>
    <dbReference type="NCBI Taxonomy" id="456490"/>
    <lineage>
        <taxon>Bacteria</taxon>
        <taxon>Bacillati</taxon>
        <taxon>Bacillota</taxon>
        <taxon>Bacilli</taxon>
        <taxon>Bacillales</taxon>
        <taxon>Paenibacillaceae</taxon>
        <taxon>Cohnella</taxon>
    </lineage>
</organism>
<dbReference type="FunFam" id="3.20.20.70:FF:000030">
    <property type="entry name" value="Nicotinate-nucleotide pyrophosphorylase, carboxylating"/>
    <property type="match status" value="1"/>
</dbReference>
<dbReference type="PANTHER" id="PTHR32179:SF3">
    <property type="entry name" value="NICOTINATE-NUCLEOTIDE PYROPHOSPHORYLASE [CARBOXYLATING]"/>
    <property type="match status" value="1"/>
</dbReference>
<comment type="catalytic activity">
    <reaction evidence="10">
        <text>nicotinate beta-D-ribonucleotide + CO2 + diphosphate = quinolinate + 5-phospho-alpha-D-ribose 1-diphosphate + 2 H(+)</text>
        <dbReference type="Rhea" id="RHEA:12733"/>
        <dbReference type="ChEBI" id="CHEBI:15378"/>
        <dbReference type="ChEBI" id="CHEBI:16526"/>
        <dbReference type="ChEBI" id="CHEBI:29959"/>
        <dbReference type="ChEBI" id="CHEBI:33019"/>
        <dbReference type="ChEBI" id="CHEBI:57502"/>
        <dbReference type="ChEBI" id="CHEBI:58017"/>
        <dbReference type="EC" id="2.4.2.19"/>
    </reaction>
</comment>
<dbReference type="InterPro" id="IPR002638">
    <property type="entry name" value="Quinolinate_PRibosylTrfase_C"/>
</dbReference>
<keyword evidence="6" id="KW-0662">Pyridine nucleotide biosynthesis</keyword>
<evidence type="ECO:0000256" key="12">
    <source>
        <dbReference type="PIRNR" id="PIRNR006250"/>
    </source>
</evidence>
<dbReference type="Pfam" id="PF01729">
    <property type="entry name" value="QRPTase_C"/>
    <property type="match status" value="1"/>
</dbReference>
<evidence type="ECO:0000256" key="7">
    <source>
        <dbReference type="ARBA" id="ARBA00022676"/>
    </source>
</evidence>
<keyword evidence="7 12" id="KW-0328">Glycosyltransferase</keyword>
<keyword evidence="16" id="KW-1185">Reference proteome</keyword>
<evidence type="ECO:0000256" key="10">
    <source>
        <dbReference type="ARBA" id="ARBA00047445"/>
    </source>
</evidence>
<dbReference type="GO" id="GO:0009435">
    <property type="term" value="P:NAD+ biosynthetic process"/>
    <property type="evidence" value="ECO:0007669"/>
    <property type="project" value="UniProtKB-UniPathway"/>
</dbReference>
<dbReference type="NCBIfam" id="TIGR00078">
    <property type="entry name" value="nadC"/>
    <property type="match status" value="1"/>
</dbReference>
<reference evidence="15 16" key="1">
    <citation type="submission" date="2018-07" db="EMBL/GenBank/DDBJ databases">
        <title>Genomic Encyclopedia of Type Strains, Phase III (KMG-III): the genomes of soil and plant-associated and newly described type strains.</title>
        <authorList>
            <person name="Whitman W."/>
        </authorList>
    </citation>
    <scope>NUCLEOTIDE SEQUENCE [LARGE SCALE GENOMIC DNA]</scope>
    <source>
        <strain evidence="15 16">CECT 7287</strain>
    </source>
</reference>
<dbReference type="PIRSF" id="PIRSF006250">
    <property type="entry name" value="NadC_ModD"/>
    <property type="match status" value="1"/>
</dbReference>
<evidence type="ECO:0000256" key="5">
    <source>
        <dbReference type="ARBA" id="ARBA00011944"/>
    </source>
</evidence>
<gene>
    <name evidence="15" type="ORF">DFP98_12228</name>
</gene>
<comment type="function">
    <text evidence="1">Involved in the catabolism of quinolinic acid (QA).</text>
</comment>
<evidence type="ECO:0000256" key="3">
    <source>
        <dbReference type="ARBA" id="ARBA00009400"/>
    </source>
</evidence>
<dbReference type="Pfam" id="PF02749">
    <property type="entry name" value="QRPTase_N"/>
    <property type="match status" value="1"/>
</dbReference>
<dbReference type="GO" id="GO:0034213">
    <property type="term" value="P:quinolinate catabolic process"/>
    <property type="evidence" value="ECO:0007669"/>
    <property type="project" value="TreeGrafter"/>
</dbReference>
<feature type="domain" description="Quinolinate phosphoribosyl transferase C-terminal" evidence="13">
    <location>
        <begin position="121"/>
        <end position="289"/>
    </location>
</feature>
<evidence type="ECO:0000256" key="9">
    <source>
        <dbReference type="ARBA" id="ARBA00033102"/>
    </source>
</evidence>
<dbReference type="AlphaFoldDB" id="A0A3D9ITN1"/>
<evidence type="ECO:0000259" key="14">
    <source>
        <dbReference type="Pfam" id="PF02749"/>
    </source>
</evidence>
<dbReference type="SUPFAM" id="SSF54675">
    <property type="entry name" value="Nicotinate/Quinolinate PRTase N-terminal domain-like"/>
    <property type="match status" value="1"/>
</dbReference>
<dbReference type="GO" id="GO:0005737">
    <property type="term" value="C:cytoplasm"/>
    <property type="evidence" value="ECO:0007669"/>
    <property type="project" value="TreeGrafter"/>
</dbReference>
<proteinExistence type="inferred from homology"/>
<dbReference type="RefSeq" id="WP_116063209.1">
    <property type="nucleotide sequence ID" value="NZ_QRDZ01000022.1"/>
</dbReference>
<dbReference type="InterPro" id="IPR022412">
    <property type="entry name" value="Quinolinate_PRibosylTrfase_N"/>
</dbReference>
<feature type="domain" description="Quinolinate phosphoribosyl transferase N-terminal" evidence="14">
    <location>
        <begin position="34"/>
        <end position="119"/>
    </location>
</feature>
<evidence type="ECO:0000256" key="2">
    <source>
        <dbReference type="ARBA" id="ARBA00004893"/>
    </source>
</evidence>
<evidence type="ECO:0000259" key="13">
    <source>
        <dbReference type="Pfam" id="PF01729"/>
    </source>
</evidence>
<dbReference type="SUPFAM" id="SSF51690">
    <property type="entry name" value="Nicotinate/Quinolinate PRTase C-terminal domain-like"/>
    <property type="match status" value="1"/>
</dbReference>
<comment type="similarity">
    <text evidence="3 12">Belongs to the NadC/ModD family.</text>
</comment>
<dbReference type="UniPathway" id="UPA00253">
    <property type="reaction ID" value="UER00331"/>
</dbReference>
<dbReference type="EC" id="2.4.2.19" evidence="5"/>
<keyword evidence="8 12" id="KW-0808">Transferase</keyword>
<dbReference type="OrthoDB" id="9782546at2"/>
<dbReference type="InterPro" id="IPR013785">
    <property type="entry name" value="Aldolase_TIM"/>
</dbReference>
<evidence type="ECO:0000256" key="6">
    <source>
        <dbReference type="ARBA" id="ARBA00022642"/>
    </source>
</evidence>
<dbReference type="Gene3D" id="3.20.20.70">
    <property type="entry name" value="Aldolase class I"/>
    <property type="match status" value="1"/>
</dbReference>
<comment type="caution">
    <text evidence="15">The sequence shown here is derived from an EMBL/GenBank/DDBJ whole genome shotgun (WGS) entry which is preliminary data.</text>
</comment>
<name>A0A3D9ITN1_9BACL</name>
<accession>A0A3D9ITN1</accession>
<dbReference type="Proteomes" id="UP000256977">
    <property type="component" value="Unassembled WGS sequence"/>
</dbReference>